<comment type="caution">
    <text evidence="6">The sequence shown here is derived from an EMBL/GenBank/DDBJ whole genome shotgun (WGS) entry which is preliminary data.</text>
</comment>
<keyword evidence="2 6" id="KW-0645">Protease</keyword>
<dbReference type="EMBL" id="JBHSPR010000010">
    <property type="protein sequence ID" value="MFC6017221.1"/>
    <property type="molecule type" value="Genomic_DNA"/>
</dbReference>
<feature type="domain" description="Prohead serine protease" evidence="5">
    <location>
        <begin position="46"/>
        <end position="202"/>
    </location>
</feature>
<dbReference type="Pfam" id="PF04586">
    <property type="entry name" value="Peptidase_S78"/>
    <property type="match status" value="1"/>
</dbReference>
<proteinExistence type="predicted"/>
<evidence type="ECO:0000313" key="7">
    <source>
        <dbReference type="Proteomes" id="UP001596203"/>
    </source>
</evidence>
<dbReference type="GO" id="GO:0006508">
    <property type="term" value="P:proteolysis"/>
    <property type="evidence" value="ECO:0007669"/>
    <property type="project" value="UniProtKB-KW"/>
</dbReference>
<evidence type="ECO:0000256" key="4">
    <source>
        <dbReference type="SAM" id="MobiDB-lite"/>
    </source>
</evidence>
<dbReference type="Proteomes" id="UP001596203">
    <property type="component" value="Unassembled WGS sequence"/>
</dbReference>
<dbReference type="NCBIfam" id="TIGR01543">
    <property type="entry name" value="proheadase_HK97"/>
    <property type="match status" value="1"/>
</dbReference>
<organism evidence="6 7">
    <name type="scientific">Plantactinospora solaniradicis</name>
    <dbReference type="NCBI Taxonomy" id="1723736"/>
    <lineage>
        <taxon>Bacteria</taxon>
        <taxon>Bacillati</taxon>
        <taxon>Actinomycetota</taxon>
        <taxon>Actinomycetes</taxon>
        <taxon>Micromonosporales</taxon>
        <taxon>Micromonosporaceae</taxon>
        <taxon>Plantactinospora</taxon>
    </lineage>
</organism>
<dbReference type="InterPro" id="IPR006433">
    <property type="entry name" value="Prohead_protease"/>
</dbReference>
<evidence type="ECO:0000256" key="3">
    <source>
        <dbReference type="ARBA" id="ARBA00022801"/>
    </source>
</evidence>
<evidence type="ECO:0000256" key="2">
    <source>
        <dbReference type="ARBA" id="ARBA00022670"/>
    </source>
</evidence>
<gene>
    <name evidence="6" type="ORF">ACFP2T_13515</name>
</gene>
<keyword evidence="1" id="KW-1188">Viral release from host cell</keyword>
<keyword evidence="3" id="KW-0378">Hydrolase</keyword>
<feature type="compositionally biased region" description="Basic and acidic residues" evidence="4">
    <location>
        <begin position="18"/>
        <end position="29"/>
    </location>
</feature>
<keyword evidence="7" id="KW-1185">Reference proteome</keyword>
<dbReference type="GO" id="GO:0008233">
    <property type="term" value="F:peptidase activity"/>
    <property type="evidence" value="ECO:0007669"/>
    <property type="project" value="UniProtKB-KW"/>
</dbReference>
<dbReference type="RefSeq" id="WP_377421321.1">
    <property type="nucleotide sequence ID" value="NZ_JBHSPR010000010.1"/>
</dbReference>
<reference evidence="7" key="1">
    <citation type="journal article" date="2019" name="Int. J. Syst. Evol. Microbiol.">
        <title>The Global Catalogue of Microorganisms (GCM) 10K type strain sequencing project: providing services to taxonomists for standard genome sequencing and annotation.</title>
        <authorList>
            <consortium name="The Broad Institute Genomics Platform"/>
            <consortium name="The Broad Institute Genome Sequencing Center for Infectious Disease"/>
            <person name="Wu L."/>
            <person name="Ma J."/>
        </authorList>
    </citation>
    <scope>NUCLEOTIDE SEQUENCE [LARGE SCALE GENOMIC DNA]</scope>
    <source>
        <strain evidence="7">ZS-35-S2</strain>
    </source>
</reference>
<evidence type="ECO:0000259" key="5">
    <source>
        <dbReference type="Pfam" id="PF04586"/>
    </source>
</evidence>
<name>A0ABW1K7I5_9ACTN</name>
<sequence length="220" mass="23984">MTTTFRDAAAARAQGVRQRADRPSQRRSAEPVGSRATARAALSRVELRAAGDGDGLEFTGHASVTEHAYEMWDWYGPYTEVVSAGAFDQTLSRADLDVPLVLGHDQLRRMARTTTGTLDLTVDEDGLAVAARLDPTDADVAYIVPKLRSGLVDEMSFAFRIELGTWSPDYTEYRIDRVDIHRGDVAIVGYGANPATDAGLRQTKPASSRARAFLELAIAR</sequence>
<evidence type="ECO:0000313" key="6">
    <source>
        <dbReference type="EMBL" id="MFC6017221.1"/>
    </source>
</evidence>
<feature type="region of interest" description="Disordered" evidence="4">
    <location>
        <begin position="1"/>
        <end position="37"/>
    </location>
</feature>
<feature type="compositionally biased region" description="Low complexity" evidence="4">
    <location>
        <begin position="1"/>
        <end position="17"/>
    </location>
</feature>
<protein>
    <submittedName>
        <fullName evidence="6">HK97 family phage prohead protease</fullName>
    </submittedName>
</protein>
<accession>A0ABW1K7I5</accession>
<evidence type="ECO:0000256" key="1">
    <source>
        <dbReference type="ARBA" id="ARBA00022612"/>
    </source>
</evidence>
<dbReference type="InterPro" id="IPR054613">
    <property type="entry name" value="Peptidase_S78_dom"/>
</dbReference>